<accession>A0ABY9V5F5</accession>
<protein>
    <submittedName>
        <fullName evidence="2">Lasso peptide biosynthesis B2 protein</fullName>
    </submittedName>
</protein>
<sequence length="140" mass="15527">MTARALSLEPSTAPPWRVRPVALCVVGVARLLAKLPPRRLRQVMETVRRGARPANEAETLRARNAVVAMSVPCAGPRCLQRSIATALLCRTRGAWPDWVTGVRTQPFRAHAWVEADGKPVGESTDEVRHFHILIRVPGRR</sequence>
<dbReference type="NCBIfam" id="NF033537">
    <property type="entry name" value="lasso_biosyn_B2"/>
    <property type="match status" value="1"/>
</dbReference>
<evidence type="ECO:0000313" key="3">
    <source>
        <dbReference type="Proteomes" id="UP001305606"/>
    </source>
</evidence>
<dbReference type="EMBL" id="CP117522">
    <property type="protein sequence ID" value="WNF00113.1"/>
    <property type="molecule type" value="Genomic_DNA"/>
</dbReference>
<dbReference type="RefSeq" id="WP_311038527.1">
    <property type="nucleotide sequence ID" value="NZ_CP117522.1"/>
</dbReference>
<proteinExistence type="predicted"/>
<dbReference type="Proteomes" id="UP001305606">
    <property type="component" value="Chromosome"/>
</dbReference>
<evidence type="ECO:0000313" key="2">
    <source>
        <dbReference type="EMBL" id="WNF00113.1"/>
    </source>
</evidence>
<organism evidence="2 3">
    <name type="scientific">Streptomyces luomodiensis</name>
    <dbReference type="NCBI Taxonomy" id="3026192"/>
    <lineage>
        <taxon>Bacteria</taxon>
        <taxon>Bacillati</taxon>
        <taxon>Actinomycetota</taxon>
        <taxon>Actinomycetes</taxon>
        <taxon>Kitasatosporales</taxon>
        <taxon>Streptomycetaceae</taxon>
        <taxon>Streptomyces</taxon>
    </lineage>
</organism>
<reference evidence="2 3" key="1">
    <citation type="submission" date="2023-02" db="EMBL/GenBank/DDBJ databases">
        <title>Streptomyces sp. SCA4-21 with antifungal activity against Fusarium oxysporum f. sp. cubense, Streptomyces sp. SCA2-17 with antifungal activity against Fusarium oxysporum f. sp. cubense.</title>
        <authorList>
            <person name="Qi D."/>
        </authorList>
    </citation>
    <scope>NUCLEOTIDE SEQUENCE [LARGE SCALE GENOMIC DNA]</scope>
    <source>
        <strain evidence="2 3">SCA4-21</strain>
    </source>
</reference>
<keyword evidence="3" id="KW-1185">Reference proteome</keyword>
<evidence type="ECO:0000259" key="1">
    <source>
        <dbReference type="Pfam" id="PF13471"/>
    </source>
</evidence>
<feature type="domain" description="Microcin J25-processing protein McjB C-terminal" evidence="1">
    <location>
        <begin position="23"/>
        <end position="134"/>
    </location>
</feature>
<dbReference type="Pfam" id="PF13471">
    <property type="entry name" value="Transglut_core3"/>
    <property type="match status" value="1"/>
</dbReference>
<dbReference type="InterPro" id="IPR053521">
    <property type="entry name" value="McjB-like"/>
</dbReference>
<dbReference type="InterPro" id="IPR032708">
    <property type="entry name" value="McjB_C"/>
</dbReference>
<name>A0ABY9V5F5_9ACTN</name>
<gene>
    <name evidence="2" type="ORF">PS467_34770</name>
</gene>